<protein>
    <submittedName>
        <fullName evidence="2">Maleylpyruvate isomerase family mycothiol-dependent enzyme</fullName>
    </submittedName>
</protein>
<comment type="caution">
    <text evidence="2">The sequence shown here is derived from an EMBL/GenBank/DDBJ whole genome shotgun (WGS) entry which is preliminary data.</text>
</comment>
<evidence type="ECO:0000313" key="3">
    <source>
        <dbReference type="Proteomes" id="UP001521150"/>
    </source>
</evidence>
<keyword evidence="3" id="KW-1185">Reference proteome</keyword>
<gene>
    <name evidence="2" type="ORF">LWC34_15265</name>
</gene>
<accession>A0ABS8Z8H8</accession>
<reference evidence="2 3" key="1">
    <citation type="submission" date="2021-12" db="EMBL/GenBank/DDBJ databases">
        <title>Genome sequence of Kibdelosporangium philippinense ATCC 49844.</title>
        <authorList>
            <person name="Fedorov E.A."/>
            <person name="Omeragic M."/>
            <person name="Shalygina K.F."/>
            <person name="Maclea K.S."/>
        </authorList>
    </citation>
    <scope>NUCLEOTIDE SEQUENCE [LARGE SCALE GENOMIC DNA]</scope>
    <source>
        <strain evidence="2 3">ATCC 49844</strain>
    </source>
</reference>
<dbReference type="GO" id="GO:0016853">
    <property type="term" value="F:isomerase activity"/>
    <property type="evidence" value="ECO:0007669"/>
    <property type="project" value="UniProtKB-KW"/>
</dbReference>
<sequence length="207" mass="22928">MAHVDLMTHAIQERSDFADFLATLTEEQWQVRSLCSDWTVRDVVAHHLSYDELTWPETVKRMVRGRFGLNGTNAVGVREDTRGPAELLDVLRAHLRPRGLVAAFGGMVALLDCMIHQQDIRRPLGMRREIPAERLRTALGLAMKAPPIRAFVRARGLRLVATDVDWTRGSGPEVRGPGEAVLLAIAGRDVALDELAGPGKPRLAARM</sequence>
<evidence type="ECO:0000259" key="1">
    <source>
        <dbReference type="Pfam" id="PF11716"/>
    </source>
</evidence>
<keyword evidence="2" id="KW-0413">Isomerase</keyword>
<dbReference type="NCBIfam" id="TIGR03083">
    <property type="entry name" value="maleylpyruvate isomerase family mycothiol-dependent enzyme"/>
    <property type="match status" value="1"/>
</dbReference>
<dbReference type="Pfam" id="PF11716">
    <property type="entry name" value="MDMPI_N"/>
    <property type="match status" value="1"/>
</dbReference>
<feature type="domain" description="Mycothiol-dependent maleylpyruvate isomerase metal-binding" evidence="1">
    <location>
        <begin position="12"/>
        <end position="94"/>
    </location>
</feature>
<dbReference type="Proteomes" id="UP001521150">
    <property type="component" value="Unassembled WGS sequence"/>
</dbReference>
<dbReference type="EMBL" id="JAJVCN010000001">
    <property type="protein sequence ID" value="MCE7004184.1"/>
    <property type="molecule type" value="Genomic_DNA"/>
</dbReference>
<name>A0ABS8Z8H8_9PSEU</name>
<dbReference type="InterPro" id="IPR034660">
    <property type="entry name" value="DinB/YfiT-like"/>
</dbReference>
<dbReference type="InterPro" id="IPR017517">
    <property type="entry name" value="Maleyloyr_isom"/>
</dbReference>
<proteinExistence type="predicted"/>
<dbReference type="SUPFAM" id="SSF109854">
    <property type="entry name" value="DinB/YfiT-like putative metalloenzymes"/>
    <property type="match status" value="1"/>
</dbReference>
<evidence type="ECO:0000313" key="2">
    <source>
        <dbReference type="EMBL" id="MCE7004184.1"/>
    </source>
</evidence>
<dbReference type="Gene3D" id="1.20.120.450">
    <property type="entry name" value="dinb family like domain"/>
    <property type="match status" value="1"/>
</dbReference>
<dbReference type="InterPro" id="IPR024344">
    <property type="entry name" value="MDMPI_metal-binding"/>
</dbReference>
<organism evidence="2 3">
    <name type="scientific">Kibdelosporangium philippinense</name>
    <dbReference type="NCBI Taxonomy" id="211113"/>
    <lineage>
        <taxon>Bacteria</taxon>
        <taxon>Bacillati</taxon>
        <taxon>Actinomycetota</taxon>
        <taxon>Actinomycetes</taxon>
        <taxon>Pseudonocardiales</taxon>
        <taxon>Pseudonocardiaceae</taxon>
        <taxon>Kibdelosporangium</taxon>
    </lineage>
</organism>